<evidence type="ECO:0000313" key="2">
    <source>
        <dbReference type="Proteomes" id="UP001596111"/>
    </source>
</evidence>
<protein>
    <submittedName>
        <fullName evidence="1">DUF2802 domain-containing protein</fullName>
    </submittedName>
</protein>
<dbReference type="EMBL" id="JBHSNG010000003">
    <property type="protein sequence ID" value="MFC5580289.1"/>
    <property type="molecule type" value="Genomic_DNA"/>
</dbReference>
<gene>
    <name evidence="1" type="ORF">ACFPPB_04070</name>
</gene>
<sequence>MWLETGMAVLLLLALAQSALLVHLWRQSRQLQQRIDALSHGAVRGFTDVPTAMLVTALGRLERQVGLIERQPQPERQSYELAQRLAREGAGVEQLISQCGLSRDEAKLILQMHPVSP</sequence>
<reference evidence="2" key="1">
    <citation type="journal article" date="2019" name="Int. J. Syst. Evol. Microbiol.">
        <title>The Global Catalogue of Microorganisms (GCM) 10K type strain sequencing project: providing services to taxonomists for standard genome sequencing and annotation.</title>
        <authorList>
            <consortium name="The Broad Institute Genomics Platform"/>
            <consortium name="The Broad Institute Genome Sequencing Center for Infectious Disease"/>
            <person name="Wu L."/>
            <person name="Ma J."/>
        </authorList>
    </citation>
    <scope>NUCLEOTIDE SEQUENCE [LARGE SCALE GENOMIC DNA]</scope>
    <source>
        <strain evidence="2">CGMCC 1.13587</strain>
    </source>
</reference>
<organism evidence="1 2">
    <name type="scientific">Rhodanobacter terrae</name>
    <dbReference type="NCBI Taxonomy" id="418647"/>
    <lineage>
        <taxon>Bacteria</taxon>
        <taxon>Pseudomonadati</taxon>
        <taxon>Pseudomonadota</taxon>
        <taxon>Gammaproteobacteria</taxon>
        <taxon>Lysobacterales</taxon>
        <taxon>Rhodanobacteraceae</taxon>
        <taxon>Rhodanobacter</taxon>
    </lineage>
</organism>
<keyword evidence="2" id="KW-1185">Reference proteome</keyword>
<name>A0ABW0SUW0_9GAMM</name>
<dbReference type="Proteomes" id="UP001596111">
    <property type="component" value="Unassembled WGS sequence"/>
</dbReference>
<dbReference type="InterPro" id="IPR021244">
    <property type="entry name" value="DUF2802"/>
</dbReference>
<dbReference type="Pfam" id="PF10975">
    <property type="entry name" value="DUF2802"/>
    <property type="match status" value="1"/>
</dbReference>
<proteinExistence type="predicted"/>
<comment type="caution">
    <text evidence="1">The sequence shown here is derived from an EMBL/GenBank/DDBJ whole genome shotgun (WGS) entry which is preliminary data.</text>
</comment>
<evidence type="ECO:0000313" key="1">
    <source>
        <dbReference type="EMBL" id="MFC5580289.1"/>
    </source>
</evidence>
<dbReference type="RefSeq" id="WP_377324672.1">
    <property type="nucleotide sequence ID" value="NZ_JBHSNG010000003.1"/>
</dbReference>
<accession>A0ABW0SUW0</accession>